<dbReference type="EMBL" id="QGNW01000502">
    <property type="protein sequence ID" value="RVW69270.1"/>
    <property type="molecule type" value="Genomic_DNA"/>
</dbReference>
<comment type="caution">
    <text evidence="1">The sequence shown here is derived from an EMBL/GenBank/DDBJ whole genome shotgun (WGS) entry which is preliminary data.</text>
</comment>
<sequence>MELSKEFGVKDLELAKQILGMRITRDRVHDFSKLSQEEYVNKVLSRFNMDGAKLMTTPLTSHFKLFKEQLPLTKQERAYMTKVPYVFAISSLVYAMMCIRLDIAHVVGVASKDMSNLRKQHWEAVKRILKYLQGIIDPTLYFRKSNFGL</sequence>
<dbReference type="PANTHER" id="PTHR11439">
    <property type="entry name" value="GAG-POL-RELATED RETROTRANSPOSON"/>
    <property type="match status" value="1"/>
</dbReference>
<gene>
    <name evidence="1" type="primary">POLX_1966</name>
    <name evidence="1" type="ORF">CK203_061360</name>
</gene>
<accession>A0A438GAR5</accession>
<dbReference type="AlphaFoldDB" id="A0A438GAR5"/>
<reference evidence="1 2" key="1">
    <citation type="journal article" date="2018" name="PLoS Genet.">
        <title>Population sequencing reveals clonal diversity and ancestral inbreeding in the grapevine cultivar Chardonnay.</title>
        <authorList>
            <person name="Roach M.J."/>
            <person name="Johnson D.L."/>
            <person name="Bohlmann J."/>
            <person name="van Vuuren H.J."/>
            <person name="Jones S.J."/>
            <person name="Pretorius I.S."/>
            <person name="Schmidt S.A."/>
            <person name="Borneman A.R."/>
        </authorList>
    </citation>
    <scope>NUCLEOTIDE SEQUENCE [LARGE SCALE GENOMIC DNA]</scope>
    <source>
        <strain evidence="2">cv. Chardonnay</strain>
        <tissue evidence="1">Leaf</tissue>
    </source>
</reference>
<protein>
    <submittedName>
        <fullName evidence="1">Retrovirus-related Pol polyprotein from transposon TNT 1-94</fullName>
    </submittedName>
</protein>
<proteinExistence type="predicted"/>
<dbReference type="Proteomes" id="UP000288805">
    <property type="component" value="Unassembled WGS sequence"/>
</dbReference>
<evidence type="ECO:0000313" key="1">
    <source>
        <dbReference type="EMBL" id="RVW69270.1"/>
    </source>
</evidence>
<organism evidence="1 2">
    <name type="scientific">Vitis vinifera</name>
    <name type="common">Grape</name>
    <dbReference type="NCBI Taxonomy" id="29760"/>
    <lineage>
        <taxon>Eukaryota</taxon>
        <taxon>Viridiplantae</taxon>
        <taxon>Streptophyta</taxon>
        <taxon>Embryophyta</taxon>
        <taxon>Tracheophyta</taxon>
        <taxon>Spermatophyta</taxon>
        <taxon>Magnoliopsida</taxon>
        <taxon>eudicotyledons</taxon>
        <taxon>Gunneridae</taxon>
        <taxon>Pentapetalae</taxon>
        <taxon>rosids</taxon>
        <taxon>Vitales</taxon>
        <taxon>Vitaceae</taxon>
        <taxon>Viteae</taxon>
        <taxon>Vitis</taxon>
    </lineage>
</organism>
<name>A0A438GAR5_VITVI</name>
<dbReference type="PANTHER" id="PTHR11439:SF467">
    <property type="entry name" value="INTEGRASE CATALYTIC DOMAIN-CONTAINING PROTEIN"/>
    <property type="match status" value="1"/>
</dbReference>
<evidence type="ECO:0000313" key="2">
    <source>
        <dbReference type="Proteomes" id="UP000288805"/>
    </source>
</evidence>